<comment type="caution">
    <text evidence="1">The sequence shown here is derived from an EMBL/GenBank/DDBJ whole genome shotgun (WGS) entry which is preliminary data.</text>
</comment>
<evidence type="ECO:0008006" key="3">
    <source>
        <dbReference type="Google" id="ProtNLM"/>
    </source>
</evidence>
<protein>
    <recommendedName>
        <fullName evidence="3">Metallothionein</fullName>
    </recommendedName>
</protein>
<organism evidence="1 2">
    <name type="scientific">Dokdonella soli</name>
    <dbReference type="NCBI Taxonomy" id="529810"/>
    <lineage>
        <taxon>Bacteria</taxon>
        <taxon>Pseudomonadati</taxon>
        <taxon>Pseudomonadota</taxon>
        <taxon>Gammaproteobacteria</taxon>
        <taxon>Lysobacterales</taxon>
        <taxon>Rhodanobacteraceae</taxon>
        <taxon>Dokdonella</taxon>
    </lineage>
</organism>
<evidence type="ECO:0000313" key="2">
    <source>
        <dbReference type="Proteomes" id="UP001501523"/>
    </source>
</evidence>
<dbReference type="RefSeq" id="WP_343788541.1">
    <property type="nucleotide sequence ID" value="NZ_BAAAEU010000006.1"/>
</dbReference>
<gene>
    <name evidence="1" type="ORF">GCM10009105_13650</name>
</gene>
<name>A0ABN1IFH1_9GAMM</name>
<evidence type="ECO:0000313" key="1">
    <source>
        <dbReference type="EMBL" id="GAA0711636.1"/>
    </source>
</evidence>
<accession>A0ABN1IFH1</accession>
<proteinExistence type="predicted"/>
<sequence>MQIEQHKCSHRPCQCVVGSDTAYCSPQCEEQAALGTAAAVCECGHADCEQNAGIGAEPTIT</sequence>
<keyword evidence="2" id="KW-1185">Reference proteome</keyword>
<dbReference type="EMBL" id="BAAAEU010000006">
    <property type="protein sequence ID" value="GAA0711636.1"/>
    <property type="molecule type" value="Genomic_DNA"/>
</dbReference>
<dbReference type="Proteomes" id="UP001501523">
    <property type="component" value="Unassembled WGS sequence"/>
</dbReference>
<reference evidence="1 2" key="1">
    <citation type="journal article" date="2019" name="Int. J. Syst. Evol. Microbiol.">
        <title>The Global Catalogue of Microorganisms (GCM) 10K type strain sequencing project: providing services to taxonomists for standard genome sequencing and annotation.</title>
        <authorList>
            <consortium name="The Broad Institute Genomics Platform"/>
            <consortium name="The Broad Institute Genome Sequencing Center for Infectious Disease"/>
            <person name="Wu L."/>
            <person name="Ma J."/>
        </authorList>
    </citation>
    <scope>NUCLEOTIDE SEQUENCE [LARGE SCALE GENOMIC DNA]</scope>
    <source>
        <strain evidence="1 2">JCM 15421</strain>
    </source>
</reference>